<keyword evidence="3" id="KW-1185">Reference proteome</keyword>
<dbReference type="OrthoDB" id="7473454at2"/>
<evidence type="ECO:0008006" key="4">
    <source>
        <dbReference type="Google" id="ProtNLM"/>
    </source>
</evidence>
<sequence length="93" mass="9617">MRSFMLTLAAIAAISGSAAIAQTAPKAGNVIVSSDGKRIGRIDRIVNDAAGQPSTASVIFDSHFVYVPVSTLTVAENGRATTSLSRKEVAALR</sequence>
<name>A0A1I6KJA1_9SPHN</name>
<keyword evidence="1" id="KW-0732">Signal</keyword>
<protein>
    <recommendedName>
        <fullName evidence="4">PRC-barrel domain-containing protein</fullName>
    </recommendedName>
</protein>
<accession>A0A1I6KJA1</accession>
<dbReference type="SUPFAM" id="SSF50346">
    <property type="entry name" value="PRC-barrel domain"/>
    <property type="match status" value="1"/>
</dbReference>
<dbReference type="AlphaFoldDB" id="A0A1I6KJA1"/>
<organism evidence="2 3">
    <name type="scientific">Sphingomonas jatrophae</name>
    <dbReference type="NCBI Taxonomy" id="1166337"/>
    <lineage>
        <taxon>Bacteria</taxon>
        <taxon>Pseudomonadati</taxon>
        <taxon>Pseudomonadota</taxon>
        <taxon>Alphaproteobacteria</taxon>
        <taxon>Sphingomonadales</taxon>
        <taxon>Sphingomonadaceae</taxon>
        <taxon>Sphingomonas</taxon>
    </lineage>
</organism>
<dbReference type="EMBL" id="FOZG01000001">
    <property type="protein sequence ID" value="SFR91276.1"/>
    <property type="molecule type" value="Genomic_DNA"/>
</dbReference>
<reference evidence="2 3" key="1">
    <citation type="submission" date="2016-10" db="EMBL/GenBank/DDBJ databases">
        <authorList>
            <person name="de Groot N.N."/>
        </authorList>
    </citation>
    <scope>NUCLEOTIDE SEQUENCE [LARGE SCALE GENOMIC DNA]</scope>
    <source>
        <strain evidence="2 3">S5-249</strain>
    </source>
</reference>
<dbReference type="Proteomes" id="UP000198824">
    <property type="component" value="Unassembled WGS sequence"/>
</dbReference>
<dbReference type="RefSeq" id="WP_093313406.1">
    <property type="nucleotide sequence ID" value="NZ_FOZG01000001.1"/>
</dbReference>
<dbReference type="InterPro" id="IPR011033">
    <property type="entry name" value="PRC_barrel-like_sf"/>
</dbReference>
<evidence type="ECO:0000256" key="1">
    <source>
        <dbReference type="SAM" id="SignalP"/>
    </source>
</evidence>
<proteinExistence type="predicted"/>
<feature type="chain" id="PRO_5011705500" description="PRC-barrel domain-containing protein" evidence="1">
    <location>
        <begin position="22"/>
        <end position="93"/>
    </location>
</feature>
<feature type="signal peptide" evidence="1">
    <location>
        <begin position="1"/>
        <end position="21"/>
    </location>
</feature>
<gene>
    <name evidence="2" type="ORF">SAMN05192580_1798</name>
</gene>
<evidence type="ECO:0000313" key="3">
    <source>
        <dbReference type="Proteomes" id="UP000198824"/>
    </source>
</evidence>
<evidence type="ECO:0000313" key="2">
    <source>
        <dbReference type="EMBL" id="SFR91276.1"/>
    </source>
</evidence>